<reference evidence="1" key="1">
    <citation type="submission" date="2023-07" db="EMBL/GenBank/DDBJ databases">
        <title>draft genome sequence of fig (Ficus carica).</title>
        <authorList>
            <person name="Takahashi T."/>
            <person name="Nishimura K."/>
        </authorList>
    </citation>
    <scope>NUCLEOTIDE SEQUENCE</scope>
</reference>
<comment type="caution">
    <text evidence="1">The sequence shown here is derived from an EMBL/GenBank/DDBJ whole genome shotgun (WGS) entry which is preliminary data.</text>
</comment>
<accession>A0AA88A5N0</accession>
<protein>
    <submittedName>
        <fullName evidence="1">Uncharacterized protein</fullName>
    </submittedName>
</protein>
<gene>
    <name evidence="1" type="ORF">TIFTF001_017736</name>
</gene>
<dbReference type="EMBL" id="BTGU01000028">
    <property type="protein sequence ID" value="GMN48558.1"/>
    <property type="molecule type" value="Genomic_DNA"/>
</dbReference>
<dbReference type="Proteomes" id="UP001187192">
    <property type="component" value="Unassembled WGS sequence"/>
</dbReference>
<name>A0AA88A5N0_FICCA</name>
<keyword evidence="2" id="KW-1185">Reference proteome</keyword>
<sequence length="118" mass="12959">MLSTFLRSSSSSRWAASRALKLVSNRASSTTVTSGFTSNTAAVTAKFESYTIATSGYTSYTDTVTAEFECFATATSGYTLNTTSIANEFESTTTTSSYTYELHRHNCRIREHHYGDLL</sequence>
<evidence type="ECO:0000313" key="1">
    <source>
        <dbReference type="EMBL" id="GMN48558.1"/>
    </source>
</evidence>
<dbReference type="AlphaFoldDB" id="A0AA88A5N0"/>
<organism evidence="1 2">
    <name type="scientific">Ficus carica</name>
    <name type="common">Common fig</name>
    <dbReference type="NCBI Taxonomy" id="3494"/>
    <lineage>
        <taxon>Eukaryota</taxon>
        <taxon>Viridiplantae</taxon>
        <taxon>Streptophyta</taxon>
        <taxon>Embryophyta</taxon>
        <taxon>Tracheophyta</taxon>
        <taxon>Spermatophyta</taxon>
        <taxon>Magnoliopsida</taxon>
        <taxon>eudicotyledons</taxon>
        <taxon>Gunneridae</taxon>
        <taxon>Pentapetalae</taxon>
        <taxon>rosids</taxon>
        <taxon>fabids</taxon>
        <taxon>Rosales</taxon>
        <taxon>Moraceae</taxon>
        <taxon>Ficeae</taxon>
        <taxon>Ficus</taxon>
    </lineage>
</organism>
<evidence type="ECO:0000313" key="2">
    <source>
        <dbReference type="Proteomes" id="UP001187192"/>
    </source>
</evidence>
<proteinExistence type="predicted"/>